<keyword evidence="5" id="KW-0789">Thiol protease inhibitor</keyword>
<dbReference type="PROSITE" id="PS51647">
    <property type="entry name" value="CYSTATIN_KININOGEN"/>
    <property type="match status" value="3"/>
</dbReference>
<dbReference type="GO" id="GO:0007204">
    <property type="term" value="P:positive regulation of cytosolic calcium ion concentration"/>
    <property type="evidence" value="ECO:0007669"/>
    <property type="project" value="TreeGrafter"/>
</dbReference>
<reference evidence="14" key="3">
    <citation type="submission" date="2025-09" db="UniProtKB">
        <authorList>
            <consortium name="Ensembl"/>
        </authorList>
    </citation>
    <scope>IDENTIFICATION</scope>
</reference>
<feature type="compositionally biased region" description="Basic residues" evidence="11">
    <location>
        <begin position="473"/>
        <end position="492"/>
    </location>
</feature>
<keyword evidence="2" id="KW-0840">Vasodilator</keyword>
<feature type="compositionally biased region" description="Basic residues" evidence="11">
    <location>
        <begin position="431"/>
        <end position="453"/>
    </location>
</feature>
<name>A0A8B9SIE9_ANAPL</name>
<dbReference type="GO" id="GO:0072562">
    <property type="term" value="C:blood microparticle"/>
    <property type="evidence" value="ECO:0007669"/>
    <property type="project" value="TreeGrafter"/>
</dbReference>
<proteinExistence type="predicted"/>
<dbReference type="InterPro" id="IPR000010">
    <property type="entry name" value="Cystatin_dom"/>
</dbReference>
<dbReference type="GO" id="GO:0030195">
    <property type="term" value="P:negative regulation of blood coagulation"/>
    <property type="evidence" value="ECO:0007669"/>
    <property type="project" value="TreeGrafter"/>
</dbReference>
<feature type="region of interest" description="Disordered" evidence="11">
    <location>
        <begin position="370"/>
        <end position="389"/>
    </location>
</feature>
<reference evidence="14" key="2">
    <citation type="submission" date="2025-08" db="UniProtKB">
        <authorList>
            <consortium name="Ensembl"/>
        </authorList>
    </citation>
    <scope>IDENTIFICATION</scope>
</reference>
<keyword evidence="9" id="KW-1015">Disulfide bond</keyword>
<keyword evidence="10" id="KW-0325">Glycoprotein</keyword>
<dbReference type="FunFam" id="3.10.450.10:FF:000002">
    <property type="entry name" value="Kininogen 1"/>
    <property type="match status" value="2"/>
</dbReference>
<evidence type="ECO:0000313" key="14">
    <source>
        <dbReference type="Ensembl" id="ENSAPLP00020006920.1"/>
    </source>
</evidence>
<dbReference type="CDD" id="cd00042">
    <property type="entry name" value="CY"/>
    <property type="match status" value="3"/>
</dbReference>
<evidence type="ECO:0000256" key="4">
    <source>
        <dbReference type="ARBA" id="ARBA00022690"/>
    </source>
</evidence>
<keyword evidence="3" id="KW-0964">Secreted</keyword>
<accession>A0A8B9SIE9</accession>
<feature type="region of interest" description="Disordered" evidence="11">
    <location>
        <begin position="398"/>
        <end position="614"/>
    </location>
</feature>
<evidence type="ECO:0000256" key="6">
    <source>
        <dbReference type="ARBA" id="ARBA00022729"/>
    </source>
</evidence>
<evidence type="ECO:0000256" key="8">
    <source>
        <dbReference type="ARBA" id="ARBA00022858"/>
    </source>
</evidence>
<dbReference type="Proteomes" id="UP000694400">
    <property type="component" value="Chromosome 9"/>
</dbReference>
<dbReference type="PANTHER" id="PTHR13814:SF12">
    <property type="entry name" value="KININOGEN-1"/>
    <property type="match status" value="1"/>
</dbReference>
<dbReference type="InterPro" id="IPR046350">
    <property type="entry name" value="Cystatin_sf"/>
</dbReference>
<dbReference type="PANTHER" id="PTHR13814">
    <property type="entry name" value="FETUIN"/>
    <property type="match status" value="1"/>
</dbReference>
<dbReference type="AlphaFoldDB" id="A0A8B9SIE9"/>
<evidence type="ECO:0000256" key="9">
    <source>
        <dbReference type="ARBA" id="ARBA00023157"/>
    </source>
</evidence>
<dbReference type="InterPro" id="IPR018073">
    <property type="entry name" value="Prot_inh_cystat_CS"/>
</dbReference>
<feature type="domain" description="Cystatin kininogen-type" evidence="13">
    <location>
        <begin position="272"/>
        <end position="375"/>
    </location>
</feature>
<keyword evidence="8" id="KW-0838">Vasoactive</keyword>
<dbReference type="SUPFAM" id="SSF54403">
    <property type="entry name" value="Cystatin/monellin"/>
    <property type="match status" value="3"/>
</dbReference>
<dbReference type="InterPro" id="IPR027358">
    <property type="entry name" value="Kininogen-type_cystatin_dom"/>
</dbReference>
<feature type="compositionally biased region" description="Basic and acidic residues" evidence="11">
    <location>
        <begin position="454"/>
        <end position="472"/>
    </location>
</feature>
<dbReference type="GO" id="GO:0004869">
    <property type="term" value="F:cysteine-type endopeptidase inhibitor activity"/>
    <property type="evidence" value="ECO:0007669"/>
    <property type="project" value="UniProtKB-KW"/>
</dbReference>
<keyword evidence="6 12" id="KW-0732">Signal</keyword>
<dbReference type="Pfam" id="PF00031">
    <property type="entry name" value="Cystatin"/>
    <property type="match status" value="3"/>
</dbReference>
<dbReference type="Ensembl" id="ENSAPLT00020007435.1">
    <property type="protein sequence ID" value="ENSAPLP00020006920.1"/>
    <property type="gene ID" value="ENSAPLG00020005050.1"/>
</dbReference>
<dbReference type="PROSITE" id="PS00287">
    <property type="entry name" value="CYSTATIN"/>
    <property type="match status" value="2"/>
</dbReference>
<evidence type="ECO:0000256" key="12">
    <source>
        <dbReference type="SAM" id="SignalP"/>
    </source>
</evidence>
<evidence type="ECO:0000256" key="3">
    <source>
        <dbReference type="ARBA" id="ARBA00022525"/>
    </source>
</evidence>
<evidence type="ECO:0000256" key="10">
    <source>
        <dbReference type="ARBA" id="ARBA00023180"/>
    </source>
</evidence>
<comment type="subcellular location">
    <subcellularLocation>
        <location evidence="1">Secreted</location>
        <location evidence="1">Extracellular space</location>
    </subcellularLocation>
</comment>
<reference evidence="14" key="1">
    <citation type="submission" date="2019-08" db="EMBL/GenBank/DDBJ databases">
        <title>Three high-quality genomes provides insights into domestication of ducks.</title>
        <authorList>
            <person name="Hou Z.C."/>
            <person name="Zhu F."/>
            <person name="Yin Z.T."/>
            <person name="Zhang F."/>
        </authorList>
    </citation>
    <scope>NUCLEOTIDE SEQUENCE [LARGE SCALE GENOMIC DNA]</scope>
</reference>
<feature type="chain" id="PRO_5034571414" evidence="12">
    <location>
        <begin position="19"/>
        <end position="614"/>
    </location>
</feature>
<dbReference type="InterPro" id="IPR050735">
    <property type="entry name" value="Kininogen_Fetuin_HRG"/>
</dbReference>
<evidence type="ECO:0000256" key="2">
    <source>
        <dbReference type="ARBA" id="ARBA00022429"/>
    </source>
</evidence>
<evidence type="ECO:0000256" key="5">
    <source>
        <dbReference type="ARBA" id="ARBA00022704"/>
    </source>
</evidence>
<protein>
    <submittedName>
        <fullName evidence="14">Kininogen 1</fullName>
    </submittedName>
</protein>
<evidence type="ECO:0000256" key="7">
    <source>
        <dbReference type="ARBA" id="ARBA00022737"/>
    </source>
</evidence>
<evidence type="ECO:0000259" key="13">
    <source>
        <dbReference type="PROSITE" id="PS51647"/>
    </source>
</evidence>
<evidence type="ECO:0000313" key="15">
    <source>
        <dbReference type="Proteomes" id="UP000694400"/>
    </source>
</evidence>
<dbReference type="SMART" id="SM00043">
    <property type="entry name" value="CY"/>
    <property type="match status" value="3"/>
</dbReference>
<feature type="compositionally biased region" description="Polar residues" evidence="11">
    <location>
        <begin position="588"/>
        <end position="608"/>
    </location>
</feature>
<feature type="signal peptide" evidence="12">
    <location>
        <begin position="1"/>
        <end position="18"/>
    </location>
</feature>
<keyword evidence="4" id="KW-0646">Protease inhibitor</keyword>
<feature type="domain" description="Cystatin kininogen-type" evidence="13">
    <location>
        <begin position="151"/>
        <end position="253"/>
    </location>
</feature>
<organism evidence="14 15">
    <name type="scientific">Anas platyrhynchos</name>
    <name type="common">Mallard</name>
    <name type="synonym">Anas boschas</name>
    <dbReference type="NCBI Taxonomy" id="8839"/>
    <lineage>
        <taxon>Eukaryota</taxon>
        <taxon>Metazoa</taxon>
        <taxon>Chordata</taxon>
        <taxon>Craniata</taxon>
        <taxon>Vertebrata</taxon>
        <taxon>Euteleostomi</taxon>
        <taxon>Archelosauria</taxon>
        <taxon>Archosauria</taxon>
        <taxon>Dinosauria</taxon>
        <taxon>Saurischia</taxon>
        <taxon>Theropoda</taxon>
        <taxon>Coelurosauria</taxon>
        <taxon>Aves</taxon>
        <taxon>Neognathae</taxon>
        <taxon>Galloanserae</taxon>
        <taxon>Anseriformes</taxon>
        <taxon>Anatidae</taxon>
        <taxon>Anatinae</taxon>
        <taxon>Anas</taxon>
    </lineage>
</organism>
<dbReference type="GO" id="GO:0042311">
    <property type="term" value="P:vasodilation"/>
    <property type="evidence" value="ECO:0007669"/>
    <property type="project" value="UniProtKB-KW"/>
</dbReference>
<feature type="domain" description="Cystatin kininogen-type" evidence="13">
    <location>
        <begin position="28"/>
        <end position="132"/>
    </location>
</feature>
<feature type="compositionally biased region" description="Polar residues" evidence="11">
    <location>
        <begin position="503"/>
        <end position="523"/>
    </location>
</feature>
<evidence type="ECO:0000256" key="1">
    <source>
        <dbReference type="ARBA" id="ARBA00004239"/>
    </source>
</evidence>
<dbReference type="Gene3D" id="3.10.450.10">
    <property type="match status" value="3"/>
</dbReference>
<evidence type="ECO:0000256" key="11">
    <source>
        <dbReference type="SAM" id="MobiDB-lite"/>
    </source>
</evidence>
<keyword evidence="7" id="KW-0677">Repeat</keyword>
<gene>
    <name evidence="14" type="primary">KNG1</name>
</gene>
<sequence length="614" mass="68251">MKPFIVLALCCSFISSRATPLPFEFLDCDNPDVFEAVDTALKKYNGDSTSGNQFALYMVMEAKRTVGPDKQLHVKYRIQETTCATEENKPWQDCDYKASAEAKTGECTAQVHINNVDGTSNVSQDCQIVPVPPKITHSQAVCLGCFHDIASDTLKVSEILKRAIQKFNKHSDEVSLFKLVEIKEAKRQVVAGWNYVIKYEIKETNCSKAQFQELTTECKTISQGRIGKCDAKAYESIQAEIVDVASQCKFPAEDVVNPPTLICAGCPRAIPNDSPELTELLKVSMEKYNSETNDDFYYKAGVIESATVQVVAGQNYHLIFRAQKTNCSKNEFEKLHENCEATTNSPLLYCDAQIYVVPWENKTSAKVNCSEGQPMSTLLRRPPGFTPFRSFAALPQMDQAPSSDRNEEESQAPDKVTKGDGEQQEGEGEHGHKHGHKHEHKHGHKDGHKHGHGFKKDDESARRHRQETDCGHRSSHGCKHRKNSKNGKHKHPKSESSEESSEGVFNQKETFLSLNAETASEPVNSEVARKETGTPAEPVDLPDGLPDRLESPLPRCPGTPWKTIMDPPLPSSFPREFTNEDLLPSAVDNISPTTETSAPPQNEETSFDLSDALP</sequence>